<proteinExistence type="predicted"/>
<dbReference type="PROSITE" id="PS51257">
    <property type="entry name" value="PROKAR_LIPOPROTEIN"/>
    <property type="match status" value="1"/>
</dbReference>
<accession>A0A6S6RUL2</accession>
<keyword evidence="1" id="KW-0732">Signal</keyword>
<feature type="chain" id="PRO_5028460499" description="DUF4292 domain-containing protein" evidence="1">
    <location>
        <begin position="18"/>
        <end position="250"/>
    </location>
</feature>
<dbReference type="Pfam" id="PF14125">
    <property type="entry name" value="DUF4292"/>
    <property type="match status" value="1"/>
</dbReference>
<organism evidence="2">
    <name type="scientific">uncultured Aureispira sp</name>
    <dbReference type="NCBI Taxonomy" id="1331704"/>
    <lineage>
        <taxon>Bacteria</taxon>
        <taxon>Pseudomonadati</taxon>
        <taxon>Bacteroidota</taxon>
        <taxon>Saprospiria</taxon>
        <taxon>Saprospirales</taxon>
        <taxon>Saprospiraceae</taxon>
        <taxon>Aureispira</taxon>
        <taxon>environmental samples</taxon>
    </lineage>
</organism>
<feature type="signal peptide" evidence="1">
    <location>
        <begin position="1"/>
        <end position="17"/>
    </location>
</feature>
<evidence type="ECO:0000256" key="1">
    <source>
        <dbReference type="SAM" id="SignalP"/>
    </source>
</evidence>
<evidence type="ECO:0008006" key="3">
    <source>
        <dbReference type="Google" id="ProtNLM"/>
    </source>
</evidence>
<dbReference type="EMBL" id="CACVAQ010000030">
    <property type="protein sequence ID" value="CAA6799366.1"/>
    <property type="molecule type" value="Genomic_DNA"/>
</dbReference>
<sequence>MSKAVYFLLLLSSMIMSCRSTQLTTGTPKNRSVNFLLRQLEKNHIDYTWFGANAKIKVDSEQEKASFAASIRMQKDSLIWIKIRKMNIEGARIKITPETIEILDRQNGLYTKKPFSFLKNEYGLEVSFAQLQALIIGNPILWDSQSLVSVLRKQQNVLQTPKAQKTVLKIFMDPNSFLINSVQGSMHQNALSIDYSAYETVEQEQIPTKKAIEIDSEETGWLGLNISFSKISLNEVQKVGFRVPDNYERK</sequence>
<evidence type="ECO:0000313" key="2">
    <source>
        <dbReference type="EMBL" id="CAA6799366.1"/>
    </source>
</evidence>
<dbReference type="AlphaFoldDB" id="A0A6S6RUL2"/>
<name>A0A6S6RUL2_9BACT</name>
<reference evidence="2" key="1">
    <citation type="submission" date="2020-01" db="EMBL/GenBank/DDBJ databases">
        <authorList>
            <person name="Meier V. D."/>
            <person name="Meier V D."/>
        </authorList>
    </citation>
    <scope>NUCLEOTIDE SEQUENCE</scope>
    <source>
        <strain evidence="2">HLG_WM_MAG_10</strain>
    </source>
</reference>
<dbReference type="Gene3D" id="2.50.20.10">
    <property type="entry name" value="Lipoprotein localisation LolA/LolB/LppX"/>
    <property type="match status" value="1"/>
</dbReference>
<protein>
    <recommendedName>
        <fullName evidence="3">DUF4292 domain-containing protein</fullName>
    </recommendedName>
</protein>
<dbReference type="InterPro" id="IPR025634">
    <property type="entry name" value="DUF4292"/>
</dbReference>
<gene>
    <name evidence="2" type="ORF">HELGO_WM29324</name>
</gene>